<reference evidence="2" key="1">
    <citation type="journal article" date="2019" name="Int. J. Syst. Evol. Microbiol.">
        <title>The Global Catalogue of Microorganisms (GCM) 10K type strain sequencing project: providing services to taxonomists for standard genome sequencing and annotation.</title>
        <authorList>
            <consortium name="The Broad Institute Genomics Platform"/>
            <consortium name="The Broad Institute Genome Sequencing Center for Infectious Disease"/>
            <person name="Wu L."/>
            <person name="Ma J."/>
        </authorList>
    </citation>
    <scope>NUCLEOTIDE SEQUENCE [LARGE SCALE GENOMIC DNA]</scope>
    <source>
        <strain evidence="2">CGMCC 1.8957</strain>
    </source>
</reference>
<keyword evidence="2" id="KW-1185">Reference proteome</keyword>
<evidence type="ECO:0000313" key="1">
    <source>
        <dbReference type="EMBL" id="GHH09288.1"/>
    </source>
</evidence>
<dbReference type="EMBL" id="BNAQ01000001">
    <property type="protein sequence ID" value="GHH09288.1"/>
    <property type="molecule type" value="Genomic_DNA"/>
</dbReference>
<comment type="caution">
    <text evidence="1">The sequence shown here is derived from an EMBL/GenBank/DDBJ whole genome shotgun (WGS) entry which is preliminary data.</text>
</comment>
<protein>
    <submittedName>
        <fullName evidence="1">Uncharacterized protein</fullName>
    </submittedName>
</protein>
<sequence length="68" mass="7204">MRGEGGPKRHAASSSRSWWGTGRCAVRVIGSPHSQHSPAVSACVEQGMQHQGIGWRVGTVINVRLGIA</sequence>
<dbReference type="Proteomes" id="UP000652430">
    <property type="component" value="Unassembled WGS sequence"/>
</dbReference>
<gene>
    <name evidence="1" type="ORF">GCM10008023_05770</name>
</gene>
<accession>A0ABQ3L9D4</accession>
<proteinExistence type="predicted"/>
<organism evidence="1 2">
    <name type="scientific">Sphingomonas glacialis</name>
    <dbReference type="NCBI Taxonomy" id="658225"/>
    <lineage>
        <taxon>Bacteria</taxon>
        <taxon>Pseudomonadati</taxon>
        <taxon>Pseudomonadota</taxon>
        <taxon>Alphaproteobacteria</taxon>
        <taxon>Sphingomonadales</taxon>
        <taxon>Sphingomonadaceae</taxon>
        <taxon>Sphingomonas</taxon>
    </lineage>
</organism>
<evidence type="ECO:0000313" key="2">
    <source>
        <dbReference type="Proteomes" id="UP000652430"/>
    </source>
</evidence>
<name>A0ABQ3L9D4_9SPHN</name>